<evidence type="ECO:0000256" key="8">
    <source>
        <dbReference type="ARBA" id="ARBA00023014"/>
    </source>
</evidence>
<proteinExistence type="inferred from homology"/>
<evidence type="ECO:0000256" key="1">
    <source>
        <dbReference type="ARBA" id="ARBA00001924"/>
    </source>
</evidence>
<feature type="domain" description="Aldehyde oxidase/xanthine dehydrogenase a/b hammerhead" evidence="10">
    <location>
        <begin position="51"/>
        <end position="197"/>
    </location>
</feature>
<sequence length="701" mass="75760">MFSTLSGHDESNGLVVTRDALEPLQLYKAADESIAPVGRPLRHAAADRHTTGEAQYVDDVKIHDLKHAALVHSTEAHARIVSIDTSAALAVEGVLAYVDAKVTRRNNELYTVKQLTVRRASSAANNRFILLILQDIPPGGMLRPSLQPIFVLQDTTPVFADGVVEMVGQPIGCIVAEDVVTARRAAKLVKVDYEKLPAILSIEEAIAARSYLSEKPEIFGATQDDVDEALKSAPIILSGEVAIGGQEHIYMETQSSIVVPQENDEWVVYTASQSPSDAQYLCANILGIPSCNVVIKVKRLGGGFGGKGTGDRIPRGPAMVAANKIRKPVSCVLHRYDDIAATGKRHPALFKYRVGIDESGKLLALHVVEYLQGGYSTDHSLSVATVIQYADGCYRVPVMRGECWVMKTNTCSNTAFRAYGRPQVFFFMETVMNAVAQRVGRPLNEVMRLNLAQEGDKALCGSTINYYCLPECWSEVETLSNFAKLKGECEAFNRTSQRMKRGVSIAGTVQGLTIPGFMEQGTALVQLMLDGTVRVAVGTVEMGQGLNTKITQITAAALKIPYEKVTVIEMATDKTANTIESGGSIGTDICGHAVKKACEKLLLGLEPHVQKCNGDYTKALMSAFMAKVPLQASETVTGERKAHNMPEADHPYFTTGAACVVVELDCLTGEHKLKSVDIVMDVGDSINPAVDIGQIEGGFMQ</sequence>
<organism evidence="11 12">
    <name type="scientific">Pristionchus fissidentatus</name>
    <dbReference type="NCBI Taxonomy" id="1538716"/>
    <lineage>
        <taxon>Eukaryota</taxon>
        <taxon>Metazoa</taxon>
        <taxon>Ecdysozoa</taxon>
        <taxon>Nematoda</taxon>
        <taxon>Chromadorea</taxon>
        <taxon>Rhabditida</taxon>
        <taxon>Rhabditina</taxon>
        <taxon>Diplogasteromorpha</taxon>
        <taxon>Diplogasteroidea</taxon>
        <taxon>Neodiplogasteridae</taxon>
        <taxon>Pristionchus</taxon>
    </lineage>
</organism>
<accession>A0AAV5WLG4</accession>
<name>A0AAV5WLG4_9BILA</name>
<comment type="cofactor">
    <cofactor evidence="2">
        <name>FAD</name>
        <dbReference type="ChEBI" id="CHEBI:57692"/>
    </cofactor>
</comment>
<evidence type="ECO:0000259" key="10">
    <source>
        <dbReference type="SMART" id="SM01008"/>
    </source>
</evidence>
<evidence type="ECO:0000313" key="11">
    <source>
        <dbReference type="EMBL" id="GMT31877.1"/>
    </source>
</evidence>
<dbReference type="Pfam" id="PF02738">
    <property type="entry name" value="MoCoBD_1"/>
    <property type="match status" value="1"/>
</dbReference>
<evidence type="ECO:0000256" key="6">
    <source>
        <dbReference type="ARBA" id="ARBA00023002"/>
    </source>
</evidence>
<comment type="cofactor">
    <cofactor evidence="1">
        <name>Mo-molybdopterin</name>
        <dbReference type="ChEBI" id="CHEBI:71302"/>
    </cofactor>
</comment>
<dbReference type="InterPro" id="IPR037165">
    <property type="entry name" value="AldOxase/xan_DH_Mopterin-bd_sf"/>
</dbReference>
<dbReference type="GO" id="GO:0016491">
    <property type="term" value="F:oxidoreductase activity"/>
    <property type="evidence" value="ECO:0007669"/>
    <property type="project" value="UniProtKB-KW"/>
</dbReference>
<comment type="cofactor">
    <cofactor evidence="9">
        <name>[2Fe-2S] cluster</name>
        <dbReference type="ChEBI" id="CHEBI:190135"/>
    </cofactor>
</comment>
<dbReference type="Pfam" id="PF01315">
    <property type="entry name" value="Ald_Xan_dh_C"/>
    <property type="match status" value="2"/>
</dbReference>
<dbReference type="InterPro" id="IPR000674">
    <property type="entry name" value="Ald_Oxase/Xan_DH_a/b"/>
</dbReference>
<dbReference type="AlphaFoldDB" id="A0AAV5WLG4"/>
<keyword evidence="4" id="KW-0001">2Fe-2S</keyword>
<dbReference type="FunFam" id="3.30.365.10:FF:000001">
    <property type="entry name" value="Xanthine dehydrogenase oxidase"/>
    <property type="match status" value="1"/>
</dbReference>
<evidence type="ECO:0000256" key="4">
    <source>
        <dbReference type="ARBA" id="ARBA00022714"/>
    </source>
</evidence>
<comment type="similarity">
    <text evidence="3">Belongs to the xanthine dehydrogenase family.</text>
</comment>
<dbReference type="PANTHER" id="PTHR11908">
    <property type="entry name" value="XANTHINE DEHYDROGENASE"/>
    <property type="match status" value="1"/>
</dbReference>
<evidence type="ECO:0000256" key="9">
    <source>
        <dbReference type="ARBA" id="ARBA00034078"/>
    </source>
</evidence>
<gene>
    <name evidence="11" type="ORF">PFISCL1PPCAC_23174</name>
</gene>
<dbReference type="Gene3D" id="3.30.365.10">
    <property type="entry name" value="Aldehyde oxidase/xanthine dehydrogenase, molybdopterin binding domain"/>
    <property type="match status" value="4"/>
</dbReference>
<evidence type="ECO:0000256" key="5">
    <source>
        <dbReference type="ARBA" id="ARBA00022723"/>
    </source>
</evidence>
<dbReference type="InterPro" id="IPR046867">
    <property type="entry name" value="AldOxase/xan_DH_MoCoBD2"/>
</dbReference>
<protein>
    <recommendedName>
        <fullName evidence="10">Aldehyde oxidase/xanthine dehydrogenase a/b hammerhead domain-containing protein</fullName>
    </recommendedName>
</protein>
<feature type="non-terminal residue" evidence="11">
    <location>
        <position position="701"/>
    </location>
</feature>
<dbReference type="GO" id="GO:0005506">
    <property type="term" value="F:iron ion binding"/>
    <property type="evidence" value="ECO:0007669"/>
    <property type="project" value="InterPro"/>
</dbReference>
<reference evidence="11" key="1">
    <citation type="submission" date="2023-10" db="EMBL/GenBank/DDBJ databases">
        <title>Genome assembly of Pristionchus species.</title>
        <authorList>
            <person name="Yoshida K."/>
            <person name="Sommer R.J."/>
        </authorList>
    </citation>
    <scope>NUCLEOTIDE SEQUENCE</scope>
    <source>
        <strain evidence="11">RS5133</strain>
    </source>
</reference>
<keyword evidence="12" id="KW-1185">Reference proteome</keyword>
<dbReference type="GO" id="GO:0051537">
    <property type="term" value="F:2 iron, 2 sulfur cluster binding"/>
    <property type="evidence" value="ECO:0007669"/>
    <property type="project" value="UniProtKB-KW"/>
</dbReference>
<dbReference type="InterPro" id="IPR036856">
    <property type="entry name" value="Ald_Oxase/Xan_DH_a/b_sf"/>
</dbReference>
<dbReference type="PANTHER" id="PTHR11908:SF139">
    <property type="entry name" value="XANTHINE DEHYDROGENASE-RELATED"/>
    <property type="match status" value="1"/>
</dbReference>
<keyword evidence="7" id="KW-0408">Iron</keyword>
<evidence type="ECO:0000256" key="3">
    <source>
        <dbReference type="ARBA" id="ARBA00006849"/>
    </source>
</evidence>
<dbReference type="Proteomes" id="UP001432322">
    <property type="component" value="Unassembled WGS sequence"/>
</dbReference>
<keyword evidence="6" id="KW-0560">Oxidoreductase</keyword>
<keyword evidence="5" id="KW-0479">Metal-binding</keyword>
<keyword evidence="8" id="KW-0411">Iron-sulfur</keyword>
<dbReference type="Pfam" id="PF20256">
    <property type="entry name" value="MoCoBD_2"/>
    <property type="match status" value="1"/>
</dbReference>
<dbReference type="InterPro" id="IPR016208">
    <property type="entry name" value="Ald_Oxase/xanthine_DH-like"/>
</dbReference>
<dbReference type="SUPFAM" id="SSF56003">
    <property type="entry name" value="Molybdenum cofactor-binding domain"/>
    <property type="match status" value="1"/>
</dbReference>
<dbReference type="Gene3D" id="3.90.1170.50">
    <property type="entry name" value="Aldehyde oxidase/xanthine dehydrogenase, a/b hammerhead"/>
    <property type="match status" value="1"/>
</dbReference>
<evidence type="ECO:0000256" key="2">
    <source>
        <dbReference type="ARBA" id="ARBA00001974"/>
    </source>
</evidence>
<dbReference type="EMBL" id="BTSY01000006">
    <property type="protein sequence ID" value="GMT31877.1"/>
    <property type="molecule type" value="Genomic_DNA"/>
</dbReference>
<evidence type="ECO:0000256" key="7">
    <source>
        <dbReference type="ARBA" id="ARBA00023004"/>
    </source>
</evidence>
<dbReference type="FunFam" id="3.30.365.10:FF:000002">
    <property type="entry name" value="Xanthine dehydrogenase oxidase"/>
    <property type="match status" value="1"/>
</dbReference>
<dbReference type="SUPFAM" id="SSF54665">
    <property type="entry name" value="CO dehydrogenase molybdoprotein N-domain-like"/>
    <property type="match status" value="1"/>
</dbReference>
<evidence type="ECO:0000313" key="12">
    <source>
        <dbReference type="Proteomes" id="UP001432322"/>
    </source>
</evidence>
<dbReference type="InterPro" id="IPR008274">
    <property type="entry name" value="AldOxase/xan_DH_MoCoBD1"/>
</dbReference>
<comment type="caution">
    <text evidence="11">The sequence shown here is derived from an EMBL/GenBank/DDBJ whole genome shotgun (WGS) entry which is preliminary data.</text>
</comment>
<dbReference type="SMART" id="SM01008">
    <property type="entry name" value="Ald_Xan_dh_C"/>
    <property type="match status" value="1"/>
</dbReference>